<dbReference type="SUPFAM" id="SSF52518">
    <property type="entry name" value="Thiamin diphosphate-binding fold (THDP-binding)"/>
    <property type="match status" value="2"/>
</dbReference>
<dbReference type="InterPro" id="IPR047214">
    <property type="entry name" value="TPP_PDC_IPDC"/>
</dbReference>
<evidence type="ECO:0000256" key="1">
    <source>
        <dbReference type="ARBA" id="ARBA00001964"/>
    </source>
</evidence>
<dbReference type="Gene3D" id="3.40.50.970">
    <property type="match status" value="2"/>
</dbReference>
<dbReference type="Proteomes" id="UP000193467">
    <property type="component" value="Unassembled WGS sequence"/>
</dbReference>
<comment type="cofactor">
    <cofactor evidence="1">
        <name>thiamine diphosphate</name>
        <dbReference type="ChEBI" id="CHEBI:58937"/>
    </cofactor>
</comment>
<keyword evidence="6 9" id="KW-0460">Magnesium</keyword>
<proteinExistence type="inferred from homology"/>
<dbReference type="Pfam" id="PF02775">
    <property type="entry name" value="TPP_enzyme_C"/>
    <property type="match status" value="1"/>
</dbReference>
<keyword evidence="5" id="KW-0210">Decarboxylase</keyword>
<gene>
    <name evidence="14" type="ORF">BCR35DRAFT_352159</name>
</gene>
<dbReference type="OrthoDB" id="3970464at2759"/>
<dbReference type="GO" id="GO:0030976">
    <property type="term" value="F:thiamine pyrophosphate binding"/>
    <property type="evidence" value="ECO:0007669"/>
    <property type="project" value="InterPro"/>
</dbReference>
<dbReference type="PANTHER" id="PTHR43452:SF30">
    <property type="entry name" value="PYRUVATE DECARBOXYLASE ISOZYME 1-RELATED"/>
    <property type="match status" value="1"/>
</dbReference>
<feature type="domain" description="Thiamine pyrophosphate enzyme N-terminal TPP-binding" evidence="13">
    <location>
        <begin position="15"/>
        <end position="139"/>
    </location>
</feature>
<keyword evidence="15" id="KW-1185">Reference proteome</keyword>
<dbReference type="InterPro" id="IPR012001">
    <property type="entry name" value="Thiamin_PyroP_enz_TPP-bd_dom"/>
</dbReference>
<dbReference type="FunFam" id="3.40.50.970:FF:000024">
    <property type="entry name" value="Pyruvate decarboxylase isozyme"/>
    <property type="match status" value="1"/>
</dbReference>
<comment type="subcellular location">
    <subcellularLocation>
        <location evidence="2">Mitochondrion</location>
    </subcellularLocation>
</comment>
<name>A0A1Y2FFX6_9BASI</name>
<evidence type="ECO:0000259" key="13">
    <source>
        <dbReference type="Pfam" id="PF02776"/>
    </source>
</evidence>
<keyword evidence="8" id="KW-0456">Lyase</keyword>
<dbReference type="GO" id="GO:0000949">
    <property type="term" value="P:aromatic amino acid family catabolic process to alcohol via Ehrlich pathway"/>
    <property type="evidence" value="ECO:0007669"/>
    <property type="project" value="TreeGrafter"/>
</dbReference>
<evidence type="ECO:0000256" key="2">
    <source>
        <dbReference type="ARBA" id="ARBA00004173"/>
    </source>
</evidence>
<reference evidence="14 15" key="1">
    <citation type="submission" date="2016-07" db="EMBL/GenBank/DDBJ databases">
        <title>Pervasive Adenine N6-methylation of Active Genes in Fungi.</title>
        <authorList>
            <consortium name="DOE Joint Genome Institute"/>
            <person name="Mondo S.J."/>
            <person name="Dannebaum R.O."/>
            <person name="Kuo R.C."/>
            <person name="Labutti K."/>
            <person name="Haridas S."/>
            <person name="Kuo A."/>
            <person name="Salamov A."/>
            <person name="Ahrendt S.R."/>
            <person name="Lipzen A."/>
            <person name="Sullivan W."/>
            <person name="Andreopoulos W.B."/>
            <person name="Clum A."/>
            <person name="Lindquist E."/>
            <person name="Daum C."/>
            <person name="Ramamoorthy G.K."/>
            <person name="Gryganskyi A."/>
            <person name="Culley D."/>
            <person name="Magnuson J.K."/>
            <person name="James T.Y."/>
            <person name="O'Malley M.A."/>
            <person name="Stajich J.E."/>
            <person name="Spatafora J.W."/>
            <person name="Visel A."/>
            <person name="Grigoriev I.V."/>
        </authorList>
    </citation>
    <scope>NUCLEOTIDE SEQUENCE [LARGE SCALE GENOMIC DNA]</scope>
    <source>
        <strain evidence="14 15">62-1032</strain>
    </source>
</reference>
<dbReference type="InParanoid" id="A0A1Y2FFX6"/>
<dbReference type="GO" id="GO:0004737">
    <property type="term" value="F:pyruvate decarboxylase activity"/>
    <property type="evidence" value="ECO:0007669"/>
    <property type="project" value="TreeGrafter"/>
</dbReference>
<evidence type="ECO:0000313" key="14">
    <source>
        <dbReference type="EMBL" id="ORY82314.1"/>
    </source>
</evidence>
<feature type="binding site" evidence="9">
    <location>
        <position position="487"/>
    </location>
    <ligand>
        <name>Mg(2+)</name>
        <dbReference type="ChEBI" id="CHEBI:18420"/>
    </ligand>
</feature>
<evidence type="ECO:0000256" key="3">
    <source>
        <dbReference type="ARBA" id="ARBA00007812"/>
    </source>
</evidence>
<feature type="binding site" evidence="9">
    <location>
        <position position="514"/>
    </location>
    <ligand>
        <name>Mg(2+)</name>
        <dbReference type="ChEBI" id="CHEBI:18420"/>
    </ligand>
</feature>
<evidence type="ECO:0000256" key="6">
    <source>
        <dbReference type="ARBA" id="ARBA00022842"/>
    </source>
</evidence>
<evidence type="ECO:0000256" key="5">
    <source>
        <dbReference type="ARBA" id="ARBA00022793"/>
    </source>
</evidence>
<evidence type="ECO:0000256" key="9">
    <source>
        <dbReference type="PIRSR" id="PIRSR036565-2"/>
    </source>
</evidence>
<dbReference type="CDD" id="cd02005">
    <property type="entry name" value="TPP_PDC_IPDC"/>
    <property type="match status" value="1"/>
</dbReference>
<dbReference type="CDD" id="cd07038">
    <property type="entry name" value="TPP_PYR_PDC_IPDC_like"/>
    <property type="match status" value="1"/>
</dbReference>
<keyword evidence="4 9" id="KW-0479">Metal-binding</keyword>
<keyword evidence="7 10" id="KW-0786">Thiamine pyrophosphate</keyword>
<evidence type="ECO:0000256" key="10">
    <source>
        <dbReference type="RuleBase" id="RU362132"/>
    </source>
</evidence>
<evidence type="ECO:0000313" key="15">
    <source>
        <dbReference type="Proteomes" id="UP000193467"/>
    </source>
</evidence>
<organism evidence="14 15">
    <name type="scientific">Leucosporidium creatinivorum</name>
    <dbReference type="NCBI Taxonomy" id="106004"/>
    <lineage>
        <taxon>Eukaryota</taxon>
        <taxon>Fungi</taxon>
        <taxon>Dikarya</taxon>
        <taxon>Basidiomycota</taxon>
        <taxon>Pucciniomycotina</taxon>
        <taxon>Microbotryomycetes</taxon>
        <taxon>Leucosporidiales</taxon>
        <taxon>Leucosporidium</taxon>
    </lineage>
</organism>
<dbReference type="GO" id="GO:0000287">
    <property type="term" value="F:magnesium ion binding"/>
    <property type="evidence" value="ECO:0007669"/>
    <property type="project" value="InterPro"/>
</dbReference>
<evidence type="ECO:0000256" key="7">
    <source>
        <dbReference type="ARBA" id="ARBA00023052"/>
    </source>
</evidence>
<dbReference type="GO" id="GO:0005739">
    <property type="term" value="C:mitochondrion"/>
    <property type="evidence" value="ECO:0007669"/>
    <property type="project" value="UniProtKB-SubCell"/>
</dbReference>
<dbReference type="InterPro" id="IPR029035">
    <property type="entry name" value="DHS-like_NAD/FAD-binding_dom"/>
</dbReference>
<feature type="binding site" evidence="9">
    <location>
        <position position="516"/>
    </location>
    <ligand>
        <name>Mg(2+)</name>
        <dbReference type="ChEBI" id="CHEBI:18420"/>
    </ligand>
</feature>
<dbReference type="GO" id="GO:0005829">
    <property type="term" value="C:cytosol"/>
    <property type="evidence" value="ECO:0007669"/>
    <property type="project" value="TreeGrafter"/>
</dbReference>
<dbReference type="GO" id="GO:0005634">
    <property type="term" value="C:nucleus"/>
    <property type="evidence" value="ECO:0007669"/>
    <property type="project" value="TreeGrafter"/>
</dbReference>
<dbReference type="PIRSF" id="PIRSF036565">
    <property type="entry name" value="Pyruvt_ip_decrb"/>
    <property type="match status" value="1"/>
</dbReference>
<sequence length="607" mass="65809">MSSPGELQAGEVYLASYLIERLIQLGVNVMYGVPGDFNLVFLDEVEAHPKFEWIGCCNELNAGYAADGYARVKQSQANSTGSNASHTTQGGVKGLAALCTTFGVGELSAMNAVAGAYSERVPILHIVGAPSTSAQKNGFLLHHTLGDGKFNVFKTATQGVTAAQAFLESGANAAEEIDRVLRVALETARPTYMTLPTDLVYAPVSKARLDTPVIPPAPTVQDKSTLPTGIKLEDGDVDKVNFVSDEIERLWTGAKNPILIVDACAIRYGVPHLVRDLVDATKVKYFSTPMGKGVLHEDSSKGFGGVYVGAISDPDVKEAVEAADLTILVGAIKSDFNTGEFSYKFDTKSLIELHSDHTIVQYANYPGVSFHTLLPALARTLKAKDVEPVAEHAGLVRKIPDGPKDQMVKQEAFWPLWGKFFKEDDIAIAETGTSSFGMIDVPLPRGGTFVSQVLWGSIGWAGGALLGCLLAAREAGYPRRTILFIGDGSLQLTVQEISTMLRHGLCPIIVLLNNDGYVIERLIHGPEAVYNDISRWKWQELLSFFNADGHPHKTWLAETRGQFEEILANEEFAKADKCQLIEVKMDRLDAPRALQLQAEMSAKLNSA</sequence>
<evidence type="ECO:0000259" key="11">
    <source>
        <dbReference type="Pfam" id="PF00205"/>
    </source>
</evidence>
<dbReference type="InterPro" id="IPR012000">
    <property type="entry name" value="Thiamin_PyroP_enz_cen_dom"/>
</dbReference>
<comment type="caution">
    <text evidence="14">The sequence shown here is derived from an EMBL/GenBank/DDBJ whole genome shotgun (WGS) entry which is preliminary data.</text>
</comment>
<evidence type="ECO:0000259" key="12">
    <source>
        <dbReference type="Pfam" id="PF02775"/>
    </source>
</evidence>
<comment type="similarity">
    <text evidence="3 10">Belongs to the TPP enzyme family.</text>
</comment>
<feature type="domain" description="Thiamine pyrophosphate enzyme central" evidence="11">
    <location>
        <begin position="253"/>
        <end position="359"/>
    </location>
</feature>
<dbReference type="InterPro" id="IPR011766">
    <property type="entry name" value="TPP_enzyme_TPP-bd"/>
</dbReference>
<dbReference type="FunCoup" id="A0A1Y2FFX6">
    <property type="interactions" value="114"/>
</dbReference>
<dbReference type="AlphaFoldDB" id="A0A1Y2FFX6"/>
<comment type="cofactor">
    <cofactor evidence="9">
        <name>Mg(2+)</name>
        <dbReference type="ChEBI" id="CHEBI:18420"/>
    </cofactor>
    <text evidence="9">Binds 1 Mg(2+) per subunit.</text>
</comment>
<dbReference type="InterPro" id="IPR047213">
    <property type="entry name" value="TPP_PYR_PDC_IPDC-like"/>
</dbReference>
<protein>
    <submittedName>
        <fullName evidence="14">Thiamine pyrophosphate enzyme</fullName>
    </submittedName>
</protein>
<accession>A0A1Y2FFX6</accession>
<dbReference type="EMBL" id="MCGR01000021">
    <property type="protein sequence ID" value="ORY82314.1"/>
    <property type="molecule type" value="Genomic_DNA"/>
</dbReference>
<evidence type="ECO:0000256" key="8">
    <source>
        <dbReference type="ARBA" id="ARBA00023239"/>
    </source>
</evidence>
<dbReference type="Gene3D" id="3.40.50.1220">
    <property type="entry name" value="TPP-binding domain"/>
    <property type="match status" value="1"/>
</dbReference>
<dbReference type="Pfam" id="PF00205">
    <property type="entry name" value="TPP_enzyme_M"/>
    <property type="match status" value="1"/>
</dbReference>
<evidence type="ECO:0000256" key="4">
    <source>
        <dbReference type="ARBA" id="ARBA00022723"/>
    </source>
</evidence>
<dbReference type="InterPro" id="IPR029061">
    <property type="entry name" value="THDP-binding"/>
</dbReference>
<dbReference type="STRING" id="106004.A0A1Y2FFX6"/>
<dbReference type="InterPro" id="IPR012110">
    <property type="entry name" value="PDC/IPDC-like"/>
</dbReference>
<dbReference type="SUPFAM" id="SSF52467">
    <property type="entry name" value="DHS-like NAD/FAD-binding domain"/>
    <property type="match status" value="1"/>
</dbReference>
<dbReference type="Pfam" id="PF02776">
    <property type="entry name" value="TPP_enzyme_N"/>
    <property type="match status" value="1"/>
</dbReference>
<dbReference type="PANTHER" id="PTHR43452">
    <property type="entry name" value="PYRUVATE DECARBOXYLASE"/>
    <property type="match status" value="1"/>
</dbReference>
<feature type="domain" description="Thiamine pyrophosphate enzyme TPP-binding" evidence="12">
    <location>
        <begin position="442"/>
        <end position="521"/>
    </location>
</feature>